<gene>
    <name evidence="2" type="ORF">NST17_17995</name>
</gene>
<feature type="domain" description="NERD" evidence="1">
    <location>
        <begin position="37"/>
        <end position="150"/>
    </location>
</feature>
<accession>A0ABU9K1R7</accession>
<evidence type="ECO:0000313" key="2">
    <source>
        <dbReference type="EMBL" id="MEL3959049.1"/>
    </source>
</evidence>
<keyword evidence="3" id="KW-1185">Reference proteome</keyword>
<comment type="caution">
    <text evidence="2">The sequence shown here is derived from an EMBL/GenBank/DDBJ whole genome shotgun (WGS) entry which is preliminary data.</text>
</comment>
<name>A0ABU9K1R7_9BACI</name>
<evidence type="ECO:0000313" key="3">
    <source>
        <dbReference type="Proteomes" id="UP001459714"/>
    </source>
</evidence>
<evidence type="ECO:0000259" key="1">
    <source>
        <dbReference type="PROSITE" id="PS50965"/>
    </source>
</evidence>
<dbReference type="InterPro" id="IPR011528">
    <property type="entry name" value="NERD"/>
</dbReference>
<proteinExistence type="predicted"/>
<dbReference type="EMBL" id="JBBYAK010000001">
    <property type="protein sequence ID" value="MEL3959049.1"/>
    <property type="molecule type" value="Genomic_DNA"/>
</dbReference>
<reference evidence="2 3" key="1">
    <citation type="submission" date="2024-03" db="EMBL/GenBank/DDBJ databases">
        <title>Bacilli Hybrid Assemblies.</title>
        <authorList>
            <person name="Kovac J."/>
        </authorList>
    </citation>
    <scope>NUCLEOTIDE SEQUENCE [LARGE SCALE GENOMIC DNA]</scope>
    <source>
        <strain evidence="2 3">FSL M8-0022</strain>
    </source>
</reference>
<dbReference type="Pfam" id="PF08378">
    <property type="entry name" value="NERD"/>
    <property type="match status" value="1"/>
</dbReference>
<protein>
    <submittedName>
        <fullName evidence="2">Nuclease-related domain-containing protein</fullName>
    </submittedName>
</protein>
<sequence>MFYKVRTESKELKIMKSLNARKNLADKEVRYFSNLRKGYEGEKHFDQLLGEGLQCDCLILCDLLLQINNSTFQIDSLVITSNKIFAYEIKNHEDDFIYDGKNKRMFKKPDYEVPDPYIQLKKNDQLLRKWLQEKGFGDISLVYYVAFVNPRFTLYQASPDLPFIFPTQLQRDVIETLNSNSSKLTGRHKRLADQLINSHIIDSPYSQVPTYSYEELRKGITCAQCNLISVFIEGVDCICRNCGNKEKLRDAVVRSAEEYRLLFPNQRITTNVLQEWCEVIENKRRISRILMKNYKRIGTSRWTYFE</sequence>
<dbReference type="Proteomes" id="UP001459714">
    <property type="component" value="Unassembled WGS sequence"/>
</dbReference>
<dbReference type="PROSITE" id="PS50965">
    <property type="entry name" value="NERD"/>
    <property type="match status" value="1"/>
</dbReference>
<organism evidence="2 3">
    <name type="scientific">Caldifermentibacillus hisashii</name>
    <dbReference type="NCBI Taxonomy" id="996558"/>
    <lineage>
        <taxon>Bacteria</taxon>
        <taxon>Bacillati</taxon>
        <taxon>Bacillota</taxon>
        <taxon>Bacilli</taxon>
        <taxon>Bacillales</taxon>
        <taxon>Bacillaceae</taxon>
        <taxon>Caldifermentibacillus</taxon>
    </lineage>
</organism>
<dbReference type="RefSeq" id="WP_251249313.1">
    <property type="nucleotide sequence ID" value="NZ_CP150143.1"/>
</dbReference>